<protein>
    <submittedName>
        <fullName evidence="2">Uncharacterized protein</fullName>
    </submittedName>
</protein>
<accession>A0A1I7BRU7</accession>
<dbReference type="AlphaFoldDB" id="A0A1I7BRU7"/>
<dbReference type="RefSeq" id="WP_090252902.1">
    <property type="nucleotide sequence ID" value="NZ_FPAS01000006.1"/>
</dbReference>
<gene>
    <name evidence="2" type="ORF">SAMN05216474_3036</name>
</gene>
<keyword evidence="1" id="KW-0472">Membrane</keyword>
<keyword evidence="1" id="KW-1133">Transmembrane helix</keyword>
<evidence type="ECO:0000256" key="1">
    <source>
        <dbReference type="SAM" id="Phobius"/>
    </source>
</evidence>
<evidence type="ECO:0000313" key="3">
    <source>
        <dbReference type="Proteomes" id="UP000236454"/>
    </source>
</evidence>
<evidence type="ECO:0000313" key="2">
    <source>
        <dbReference type="EMBL" id="SFT89924.1"/>
    </source>
</evidence>
<keyword evidence="3" id="KW-1185">Reference proteome</keyword>
<feature type="transmembrane region" description="Helical" evidence="1">
    <location>
        <begin position="6"/>
        <end position="25"/>
    </location>
</feature>
<name>A0A1I7BRU7_9FLAO</name>
<reference evidence="2 3" key="1">
    <citation type="submission" date="2016-10" db="EMBL/GenBank/DDBJ databases">
        <authorList>
            <person name="de Groot N.N."/>
        </authorList>
    </citation>
    <scope>NUCLEOTIDE SEQUENCE [LARGE SCALE GENOMIC DNA]</scope>
    <source>
        <strain evidence="2 3">CGMCC 1.7005</strain>
    </source>
</reference>
<dbReference type="EMBL" id="FPAS01000006">
    <property type="protein sequence ID" value="SFT89924.1"/>
    <property type="molecule type" value="Genomic_DNA"/>
</dbReference>
<dbReference type="OrthoDB" id="1366541at2"/>
<proteinExistence type="predicted"/>
<dbReference type="STRING" id="477690.SAMN05216474_3036"/>
<keyword evidence="1" id="KW-0812">Transmembrane</keyword>
<dbReference type="Proteomes" id="UP000236454">
    <property type="component" value="Unassembled WGS sequence"/>
</dbReference>
<sequence length="83" mass="10111">MKRLQVLGVVAYLGFVLIRLFFGVYTHDEFGEKHLFIKHRPHWKWSFYSPIGMSDKKLENLDEERKYEQLMFNEFVREQGLSR</sequence>
<organism evidence="2 3">
    <name type="scientific">Lishizhenia tianjinensis</name>
    <dbReference type="NCBI Taxonomy" id="477690"/>
    <lineage>
        <taxon>Bacteria</taxon>
        <taxon>Pseudomonadati</taxon>
        <taxon>Bacteroidota</taxon>
        <taxon>Flavobacteriia</taxon>
        <taxon>Flavobacteriales</taxon>
        <taxon>Crocinitomicaceae</taxon>
        <taxon>Lishizhenia</taxon>
    </lineage>
</organism>